<dbReference type="EMBL" id="BAAAFO010000002">
    <property type="protein sequence ID" value="GAA0249960.1"/>
    <property type="molecule type" value="Genomic_DNA"/>
</dbReference>
<protein>
    <recommendedName>
        <fullName evidence="2">T6SS Phospholipase effector Tle1-like catalytic domain-containing protein</fullName>
    </recommendedName>
</protein>
<dbReference type="InterPro" id="IPR018712">
    <property type="entry name" value="Tle1-like_cat"/>
</dbReference>
<name>A0ABN0UGN7_9GAMM</name>
<dbReference type="Proteomes" id="UP001500657">
    <property type="component" value="Unassembled WGS sequence"/>
</dbReference>
<dbReference type="PANTHER" id="PTHR33840">
    <property type="match status" value="1"/>
</dbReference>
<gene>
    <name evidence="3" type="ORF">GCM10009126_14250</name>
</gene>
<dbReference type="Pfam" id="PF09994">
    <property type="entry name" value="T6SS_Tle1-like_cat"/>
    <property type="match status" value="1"/>
</dbReference>
<evidence type="ECO:0000259" key="2">
    <source>
        <dbReference type="Pfam" id="PF09994"/>
    </source>
</evidence>
<evidence type="ECO:0000313" key="4">
    <source>
        <dbReference type="Proteomes" id="UP001500657"/>
    </source>
</evidence>
<comment type="caution">
    <text evidence="3">The sequence shown here is derived from an EMBL/GenBank/DDBJ whole genome shotgun (WGS) entry which is preliminary data.</text>
</comment>
<sequence>MEHDRMDPDGILGDGVHTDPAASRLPIYTESRVQLASFDEPVLIHADHPHERLFIAALDGTGNDAIHDPEHATNVALIARQVEQAGNARIGFGYVPGPGTQQHGLFSPVFDNMRGNTVDERAEEMYRKFINQAWKWKQEDPDAEIRVASVSFSRGSEEAALFARLVEERGIQDPSGARYTYDSHHQIKHVEYTRPPLVPPHQVAQAVVMFDPVGTGSAMNMDRRLPPSVISGIQFIAMDEHRGLFKSDRIIDPGITPDGRFAGVYVPGAHSDVGGSYHRNGLSVRTGNAAIDYINGLSDTPFLAKSPEPDDPRLNVIHRSQEGMWLYRLWPKIDRLQPGGYNEREVSRHVMGQVPDAYNAEPRNETLNRQFDRQPMPNGPVPDAIDLPRGAPRSELDQWIDRMYLASQNPDNGAWDRVQHEAAQSYLGTPDGQQFQQQADSLNATWDRQLLARQQAHQATPAAMGLSQ</sequence>
<reference evidence="3 4" key="1">
    <citation type="journal article" date="2019" name="Int. J. Syst. Evol. Microbiol.">
        <title>The Global Catalogue of Microorganisms (GCM) 10K type strain sequencing project: providing services to taxonomists for standard genome sequencing and annotation.</title>
        <authorList>
            <consortium name="The Broad Institute Genomics Platform"/>
            <consortium name="The Broad Institute Genome Sequencing Center for Infectious Disease"/>
            <person name="Wu L."/>
            <person name="Ma J."/>
        </authorList>
    </citation>
    <scope>NUCLEOTIDE SEQUENCE [LARGE SCALE GENOMIC DNA]</scope>
    <source>
        <strain evidence="3 4">JCM 16242</strain>
    </source>
</reference>
<organism evidence="3 4">
    <name type="scientific">Rhodanobacter caeni</name>
    <dbReference type="NCBI Taxonomy" id="657654"/>
    <lineage>
        <taxon>Bacteria</taxon>
        <taxon>Pseudomonadati</taxon>
        <taxon>Pseudomonadota</taxon>
        <taxon>Gammaproteobacteria</taxon>
        <taxon>Lysobacterales</taxon>
        <taxon>Rhodanobacteraceae</taxon>
        <taxon>Rhodanobacter</taxon>
    </lineage>
</organism>
<evidence type="ECO:0000313" key="3">
    <source>
        <dbReference type="EMBL" id="GAA0249960.1"/>
    </source>
</evidence>
<feature type="region of interest" description="Disordered" evidence="1">
    <location>
        <begin position="370"/>
        <end position="390"/>
    </location>
</feature>
<accession>A0ABN0UGN7</accession>
<evidence type="ECO:0000256" key="1">
    <source>
        <dbReference type="SAM" id="MobiDB-lite"/>
    </source>
</evidence>
<proteinExistence type="predicted"/>
<dbReference type="PANTHER" id="PTHR33840:SF1">
    <property type="entry name" value="TLE1 PHOSPHOLIPASE DOMAIN-CONTAINING PROTEIN"/>
    <property type="match status" value="1"/>
</dbReference>
<dbReference type="RefSeq" id="WP_343881626.1">
    <property type="nucleotide sequence ID" value="NZ_BAAAFO010000002.1"/>
</dbReference>
<keyword evidence="4" id="KW-1185">Reference proteome</keyword>
<feature type="domain" description="T6SS Phospholipase effector Tle1-like catalytic" evidence="2">
    <location>
        <begin position="54"/>
        <end position="189"/>
    </location>
</feature>